<dbReference type="EMBL" id="LSSL01001057">
    <property type="protein sequence ID" value="OLY83127.1"/>
    <property type="molecule type" value="Genomic_DNA"/>
</dbReference>
<evidence type="ECO:0000256" key="1">
    <source>
        <dbReference type="PIRNR" id="PIRNR028043"/>
    </source>
</evidence>
<comment type="function">
    <text evidence="1">The B regulatory subunit might modulate substrate selectivity and catalytic activity, and also might direct the localization of the catalytic enzyme to a particular subcellular compartment.</text>
</comment>
<comment type="caution">
    <text evidence="3">The sequence shown here is derived from an EMBL/GenBank/DDBJ whole genome shotgun (WGS) entry which is preliminary data.</text>
</comment>
<feature type="compositionally biased region" description="Low complexity" evidence="2">
    <location>
        <begin position="556"/>
        <end position="571"/>
    </location>
</feature>
<dbReference type="PANTHER" id="PTHR10257:SF3">
    <property type="entry name" value="SERINE_THREONINE-PROTEIN PHOSPHATASE 2A 56 KDA REGULATORY SUBUNIT GAMMA ISOFORM"/>
    <property type="match status" value="1"/>
</dbReference>
<evidence type="ECO:0000313" key="3">
    <source>
        <dbReference type="EMBL" id="OLY83127.1"/>
    </source>
</evidence>
<protein>
    <recommendedName>
        <fullName evidence="1">Serine/threonine-protein phosphatase 2A 56 kDa regulatory subunit</fullName>
    </recommendedName>
</protein>
<keyword evidence="4" id="KW-1185">Reference proteome</keyword>
<dbReference type="FunFam" id="1.25.10.10:FF:000331">
    <property type="entry name" value="Phosphoprotein phosphatase, putative"/>
    <property type="match status" value="1"/>
</dbReference>
<dbReference type="Proteomes" id="UP000187455">
    <property type="component" value="Unassembled WGS sequence"/>
</dbReference>
<proteinExistence type="inferred from homology"/>
<sequence>MPPNDVVSKTSSSSRPNSDPPLNTLSTDRPVLKTPSLSVTQAPEGSPVNSAEPYRDPRSISPILVDEIQTVKTLRKQRSIQMSPLSRKEFKVFPKIEDLSNSNSDKLKLFCKKVDHCSIVVDFCNEATSIELKNAKRNALEQIIDYLGKYHIPKNEALYRQIIKMISSNIFRNISSQSGINGEPFDPEEDDPYLEPSWPHLELVYVFFLRFLESDSFDEYIARKFINQKFILQLLVLFNTEDPRERETLKTILHRIYGKILLLRSFIRKSINDIFLQFVYENEPFNGITQLLEIMGSIINGFTVPLKEEHKVFLCNVLLPLHKARPISTYHPQLAYCTVQFIEKDPTLSEPIVMSLLRYWPKTNSPKEVMFLSEVEEILDVIGVSEFQKVHIPLFQKVSQCVFSPHFQVAERALSFWRNDHVIHLIYSSLDTIMHVVLNEVYKACKSHWNQSVHQNAYAVFRFFMLSDDQLFDSCIENLRVSHIQNLSNAASRKLAWLNIQRSVALNHPDQKYTTPPALSNIGNSGADSSVIDRLDMIIDNILQENASPNDYSNHSPNLSNQNISSNSSQSVPFYDSYQDISFSFPINSKPSLTQADMPPRFYDSS</sequence>
<comment type="similarity">
    <text evidence="1">Belongs to the phosphatase 2A regulatory subunit.</text>
</comment>
<feature type="region of interest" description="Disordered" evidence="2">
    <location>
        <begin position="1"/>
        <end position="57"/>
    </location>
</feature>
<dbReference type="PIRSF" id="PIRSF028043">
    <property type="entry name" value="PP2A_B56"/>
    <property type="match status" value="1"/>
</dbReference>
<dbReference type="AlphaFoldDB" id="A0A1R0H1V8"/>
<organism evidence="3 4">
    <name type="scientific">Smittium mucronatum</name>
    <dbReference type="NCBI Taxonomy" id="133383"/>
    <lineage>
        <taxon>Eukaryota</taxon>
        <taxon>Fungi</taxon>
        <taxon>Fungi incertae sedis</taxon>
        <taxon>Zoopagomycota</taxon>
        <taxon>Kickxellomycotina</taxon>
        <taxon>Harpellomycetes</taxon>
        <taxon>Harpellales</taxon>
        <taxon>Legeriomycetaceae</taxon>
        <taxon>Smittium</taxon>
    </lineage>
</organism>
<feature type="compositionally biased region" description="Polar residues" evidence="2">
    <location>
        <begin position="35"/>
        <end position="49"/>
    </location>
</feature>
<reference evidence="3 4" key="1">
    <citation type="journal article" date="2016" name="Mol. Biol. Evol.">
        <title>Genome-Wide Survey of Gut Fungi (Harpellales) Reveals the First Horizontally Transferred Ubiquitin Gene from a Mosquito Host.</title>
        <authorList>
            <person name="Wang Y."/>
            <person name="White M.M."/>
            <person name="Kvist S."/>
            <person name="Moncalvo J.M."/>
        </authorList>
    </citation>
    <scope>NUCLEOTIDE SEQUENCE [LARGE SCALE GENOMIC DNA]</scope>
    <source>
        <strain evidence="3 4">ALG-7-W6</strain>
    </source>
</reference>
<name>A0A1R0H1V8_9FUNG</name>
<gene>
    <name evidence="3" type="ORF">AYI68_g2737</name>
</gene>
<feature type="region of interest" description="Disordered" evidence="2">
    <location>
        <begin position="549"/>
        <end position="571"/>
    </location>
</feature>
<accession>A0A1R0H1V8</accession>
<dbReference type="STRING" id="133383.A0A1R0H1V8"/>
<dbReference type="GO" id="GO:0000159">
    <property type="term" value="C:protein phosphatase type 2A complex"/>
    <property type="evidence" value="ECO:0007669"/>
    <property type="project" value="UniProtKB-UniRule"/>
</dbReference>
<dbReference type="InterPro" id="IPR016024">
    <property type="entry name" value="ARM-type_fold"/>
</dbReference>
<dbReference type="OrthoDB" id="10264446at2759"/>
<dbReference type="PANTHER" id="PTHR10257">
    <property type="entry name" value="SERINE/THREONINE PROTEIN PHOSPHATASE 2A PP2A REGULATORY SUBUNIT B"/>
    <property type="match status" value="1"/>
</dbReference>
<dbReference type="SUPFAM" id="SSF48371">
    <property type="entry name" value="ARM repeat"/>
    <property type="match status" value="1"/>
</dbReference>
<evidence type="ECO:0000256" key="2">
    <source>
        <dbReference type="SAM" id="MobiDB-lite"/>
    </source>
</evidence>
<evidence type="ECO:0000313" key="4">
    <source>
        <dbReference type="Proteomes" id="UP000187455"/>
    </source>
</evidence>
<dbReference type="GO" id="GO:0019888">
    <property type="term" value="F:protein phosphatase regulator activity"/>
    <property type="evidence" value="ECO:0007669"/>
    <property type="project" value="UniProtKB-UniRule"/>
</dbReference>
<dbReference type="Gene3D" id="1.25.10.10">
    <property type="entry name" value="Leucine-rich Repeat Variant"/>
    <property type="match status" value="1"/>
</dbReference>
<dbReference type="Pfam" id="PF01603">
    <property type="entry name" value="B56"/>
    <property type="match status" value="1"/>
</dbReference>
<feature type="compositionally biased region" description="Polar residues" evidence="2">
    <location>
        <begin position="7"/>
        <end position="27"/>
    </location>
</feature>
<dbReference type="GO" id="GO:0007165">
    <property type="term" value="P:signal transduction"/>
    <property type="evidence" value="ECO:0007669"/>
    <property type="project" value="InterPro"/>
</dbReference>
<dbReference type="InterPro" id="IPR011989">
    <property type="entry name" value="ARM-like"/>
</dbReference>
<dbReference type="InterPro" id="IPR002554">
    <property type="entry name" value="PP2A_B56"/>
</dbReference>